<dbReference type="EMBL" id="FNMU01000006">
    <property type="protein sequence ID" value="SDW91849.1"/>
    <property type="molecule type" value="Genomic_DNA"/>
</dbReference>
<evidence type="ECO:0000313" key="2">
    <source>
        <dbReference type="EMBL" id="RNI09890.1"/>
    </source>
</evidence>
<reference evidence="2 6" key="3">
    <citation type="submission" date="2018-10" db="EMBL/GenBank/DDBJ databases">
        <title>Cultivation of a novel Methanohalophilus strain from Kebrit Deep of the Red Sea and a genomic comparison of members of the genus Methanohalophilus.</title>
        <authorList>
            <person name="Guan Y."/>
            <person name="Ngugi D.K."/>
            <person name="Stingl U."/>
        </authorList>
    </citation>
    <scope>NUCLEOTIDE SEQUENCE [LARGE SCALE GENOMIC DNA]</scope>
    <source>
        <strain evidence="2 6">DSM 3094</strain>
    </source>
</reference>
<evidence type="ECO:0000313" key="4">
    <source>
        <dbReference type="Proteomes" id="UP000186879"/>
    </source>
</evidence>
<dbReference type="InterPro" id="IPR020075">
    <property type="entry name" value="Uncharacterised_AF2234"/>
</dbReference>
<dbReference type="EMBL" id="CP017921">
    <property type="protein sequence ID" value="APH39053.1"/>
    <property type="molecule type" value="Genomic_DNA"/>
</dbReference>
<sequence length="85" mass="9246">MAEEMSLEEMEQKKEMVMSMCICPSCPSWVECGEKGGYCFSTIGKSGCINEESGCICGGCPVTEEMGLTNGYYCTRGSEKEQLGK</sequence>
<gene>
    <name evidence="1" type="ORF">BHR79_05825</name>
    <name evidence="2" type="ORF">EFE40_04430</name>
    <name evidence="3" type="ORF">SAMN04515625_1874</name>
</gene>
<organism evidence="1 4">
    <name type="scientific">Methanohalophilus halophilus</name>
    <dbReference type="NCBI Taxonomy" id="2177"/>
    <lineage>
        <taxon>Archaea</taxon>
        <taxon>Methanobacteriati</taxon>
        <taxon>Methanobacteriota</taxon>
        <taxon>Stenosarchaea group</taxon>
        <taxon>Methanomicrobia</taxon>
        <taxon>Methanosarcinales</taxon>
        <taxon>Methanosarcinaceae</taxon>
        <taxon>Methanohalophilus</taxon>
    </lineage>
</organism>
<evidence type="ECO:0000313" key="1">
    <source>
        <dbReference type="EMBL" id="APH39053.1"/>
    </source>
</evidence>
<evidence type="ECO:0000313" key="5">
    <source>
        <dbReference type="Proteomes" id="UP000198669"/>
    </source>
</evidence>
<protein>
    <submittedName>
        <fullName evidence="2">DUF2769 domain-containing protein</fullName>
    </submittedName>
</protein>
<accession>A0A1L3Q2J4</accession>
<evidence type="ECO:0000313" key="6">
    <source>
        <dbReference type="Proteomes" id="UP000267921"/>
    </source>
</evidence>
<dbReference type="STRING" id="2177.BHR79_05825"/>
<proteinExistence type="predicted"/>
<reference evidence="3 5" key="2">
    <citation type="submission" date="2016-10" db="EMBL/GenBank/DDBJ databases">
        <authorList>
            <person name="de Groot N.N."/>
        </authorList>
    </citation>
    <scope>NUCLEOTIDE SEQUENCE [LARGE SCALE GENOMIC DNA]</scope>
    <source>
        <strain evidence="3 5">Z-7982</strain>
    </source>
</reference>
<dbReference type="GeneID" id="30583265"/>
<name>A0A1L3Q2J4_9EURY</name>
<dbReference type="AlphaFoldDB" id="A0A1L3Q2J4"/>
<dbReference type="OrthoDB" id="71341at2157"/>
<dbReference type="Proteomes" id="UP000267921">
    <property type="component" value="Unassembled WGS sequence"/>
</dbReference>
<reference evidence="1 4" key="1">
    <citation type="submission" date="2016-10" db="EMBL/GenBank/DDBJ databases">
        <title>Methanohalophilus halophilus.</title>
        <authorList>
            <person name="L'haridon S."/>
        </authorList>
    </citation>
    <scope>NUCLEOTIDE SEQUENCE [LARGE SCALE GENOMIC DNA]</scope>
    <source>
        <strain evidence="1 4">Z-7982</strain>
    </source>
</reference>
<dbReference type="Proteomes" id="UP000186879">
    <property type="component" value="Chromosome"/>
</dbReference>
<keyword evidence="4" id="KW-1185">Reference proteome</keyword>
<evidence type="ECO:0000313" key="3">
    <source>
        <dbReference type="EMBL" id="SDW91849.1"/>
    </source>
</evidence>
<dbReference type="Pfam" id="PF10967">
    <property type="entry name" value="DUF2769"/>
    <property type="match status" value="1"/>
</dbReference>
<dbReference type="EMBL" id="RJJG01000003">
    <property type="protein sequence ID" value="RNI09890.1"/>
    <property type="molecule type" value="Genomic_DNA"/>
</dbReference>
<dbReference type="RefSeq" id="WP_072561489.1">
    <property type="nucleotide sequence ID" value="NZ_CP017921.1"/>
</dbReference>
<dbReference type="KEGG" id="mhaz:BHR79_05825"/>
<dbReference type="Proteomes" id="UP000198669">
    <property type="component" value="Unassembled WGS sequence"/>
</dbReference>